<keyword evidence="8" id="KW-1185">Reference proteome</keyword>
<dbReference type="EMBL" id="CP065053">
    <property type="protein sequence ID" value="QPI49909.1"/>
    <property type="molecule type" value="Genomic_DNA"/>
</dbReference>
<dbReference type="Gene3D" id="1.10.490.10">
    <property type="entry name" value="Globins"/>
    <property type="match status" value="1"/>
</dbReference>
<dbReference type="InterPro" id="IPR001486">
    <property type="entry name" value="Hemoglobin_trunc"/>
</dbReference>
<organism evidence="7 8">
    <name type="scientific">Massilia antarctica</name>
    <dbReference type="NCBI Taxonomy" id="2765360"/>
    <lineage>
        <taxon>Bacteria</taxon>
        <taxon>Pseudomonadati</taxon>
        <taxon>Pseudomonadota</taxon>
        <taxon>Betaproteobacteria</taxon>
        <taxon>Burkholderiales</taxon>
        <taxon>Oxalobacteraceae</taxon>
        <taxon>Telluria group</taxon>
        <taxon>Massilia</taxon>
    </lineage>
</organism>
<dbReference type="InterPro" id="IPR009050">
    <property type="entry name" value="Globin-like_sf"/>
</dbReference>
<dbReference type="RefSeq" id="WP_206089522.1">
    <property type="nucleotide sequence ID" value="NZ_CP065053.1"/>
</dbReference>
<dbReference type="Pfam" id="PF01152">
    <property type="entry name" value="Bac_globin"/>
    <property type="match status" value="1"/>
</dbReference>
<proteinExistence type="predicted"/>
<evidence type="ECO:0000256" key="2">
    <source>
        <dbReference type="ARBA" id="ARBA00022617"/>
    </source>
</evidence>
<evidence type="ECO:0000256" key="4">
    <source>
        <dbReference type="ARBA" id="ARBA00023004"/>
    </source>
</evidence>
<feature type="region of interest" description="Disordered" evidence="5">
    <location>
        <begin position="128"/>
        <end position="149"/>
    </location>
</feature>
<dbReference type="SUPFAM" id="SSF46458">
    <property type="entry name" value="Globin-like"/>
    <property type="match status" value="1"/>
</dbReference>
<sequence length="149" mass="15757">MPLHPTIPAALLAACVLAGTTACSTPTPAPPKPPLFVRLGGMPGLTAVVDDFVSKVSVDPRSKRTFEGVNLTRLKASVVSHVCALSGGPCKYEGDPMALAHQGMAISKEELSVMGHYVDQALRRQGVAPEDREELESMLDKLGPEVLNK</sequence>
<dbReference type="CDD" id="cd00454">
    <property type="entry name" value="TrHb1_N"/>
    <property type="match status" value="1"/>
</dbReference>
<dbReference type="Proteomes" id="UP000662888">
    <property type="component" value="Chromosome"/>
</dbReference>
<feature type="chain" id="PRO_5047512061" evidence="6">
    <location>
        <begin position="25"/>
        <end position="149"/>
    </location>
</feature>
<evidence type="ECO:0000256" key="5">
    <source>
        <dbReference type="SAM" id="MobiDB-lite"/>
    </source>
</evidence>
<name>A0AA49A816_9BURK</name>
<keyword evidence="1" id="KW-0813">Transport</keyword>
<accession>A0AA49A816</accession>
<evidence type="ECO:0000313" key="7">
    <source>
        <dbReference type="EMBL" id="QPI49909.1"/>
    </source>
</evidence>
<evidence type="ECO:0000313" key="8">
    <source>
        <dbReference type="Proteomes" id="UP000662888"/>
    </source>
</evidence>
<feature type="compositionally biased region" description="Basic and acidic residues" evidence="5">
    <location>
        <begin position="138"/>
        <end position="149"/>
    </location>
</feature>
<gene>
    <name evidence="7" type="ORF">IV454_31660</name>
</gene>
<evidence type="ECO:0000256" key="1">
    <source>
        <dbReference type="ARBA" id="ARBA00022448"/>
    </source>
</evidence>
<keyword evidence="3" id="KW-0479">Metal-binding</keyword>
<keyword evidence="6" id="KW-0732">Signal</keyword>
<feature type="signal peptide" evidence="6">
    <location>
        <begin position="1"/>
        <end position="24"/>
    </location>
</feature>
<evidence type="ECO:0000256" key="6">
    <source>
        <dbReference type="SAM" id="SignalP"/>
    </source>
</evidence>
<evidence type="ECO:0000256" key="3">
    <source>
        <dbReference type="ARBA" id="ARBA00022723"/>
    </source>
</evidence>
<protein>
    <submittedName>
        <fullName evidence="7">Group 1 truncated hemoglobin</fullName>
    </submittedName>
</protein>
<keyword evidence="2" id="KW-0349">Heme</keyword>
<keyword evidence="4" id="KW-0408">Iron</keyword>
<reference evidence="7 8" key="1">
    <citation type="submission" date="2020-11" db="EMBL/GenBank/DDBJ databases">
        <authorList>
            <person name="Sun Q."/>
        </authorList>
    </citation>
    <scope>NUCLEOTIDE SEQUENCE [LARGE SCALE GENOMIC DNA]</scope>
    <source>
        <strain evidence="7 8">P8398</strain>
    </source>
</reference>
<dbReference type="InterPro" id="IPR012292">
    <property type="entry name" value="Globin/Proto"/>
</dbReference>